<keyword evidence="5" id="KW-0479">Metal-binding</keyword>
<evidence type="ECO:0000256" key="2">
    <source>
        <dbReference type="ARBA" id="ARBA00004481"/>
    </source>
</evidence>
<dbReference type="SMART" id="SM00714">
    <property type="entry name" value="LITAF"/>
    <property type="match status" value="1"/>
</dbReference>
<keyword evidence="10" id="KW-1185">Reference proteome</keyword>
<protein>
    <submittedName>
        <fullName evidence="11">Lipopolysaccharide-induced tumor necrosis factor-alpha factor homolog</fullName>
    </submittedName>
</protein>
<dbReference type="OrthoDB" id="5599753at2759"/>
<feature type="domain" description="LITAF" evidence="9">
    <location>
        <begin position="32"/>
        <end position="116"/>
    </location>
</feature>
<comment type="similarity">
    <text evidence="4">Belongs to the CDIP1/LITAF family.</text>
</comment>
<dbReference type="GeneID" id="111135679"/>
<organism evidence="10 11">
    <name type="scientific">Crassostrea virginica</name>
    <name type="common">Eastern oyster</name>
    <dbReference type="NCBI Taxonomy" id="6565"/>
    <lineage>
        <taxon>Eukaryota</taxon>
        <taxon>Metazoa</taxon>
        <taxon>Spiralia</taxon>
        <taxon>Lophotrochozoa</taxon>
        <taxon>Mollusca</taxon>
        <taxon>Bivalvia</taxon>
        <taxon>Autobranchia</taxon>
        <taxon>Pteriomorphia</taxon>
        <taxon>Ostreida</taxon>
        <taxon>Ostreoidea</taxon>
        <taxon>Ostreidae</taxon>
        <taxon>Crassostrea</taxon>
    </lineage>
</organism>
<dbReference type="AlphaFoldDB" id="A0A8B8EP05"/>
<evidence type="ECO:0000256" key="4">
    <source>
        <dbReference type="ARBA" id="ARBA00005975"/>
    </source>
</evidence>
<name>A0A8B8EP05_CRAVI</name>
<dbReference type="PROSITE" id="PS51837">
    <property type="entry name" value="LITAF"/>
    <property type="match status" value="1"/>
</dbReference>
<gene>
    <name evidence="11" type="primary">LOC111135679</name>
</gene>
<keyword evidence="6" id="KW-0862">Zinc</keyword>
<sequence length="117" mass="12669">MEKGGGPPPPPPSYSGPPPPYSGQTTSAVVVTQQTPFVAVQLFRETPVRLKCQYCSSEVITSTSYETGTITWLACAITAFVGCWLGCCFIPFCVDGCKDVVHTCPNCRQVLGRYDRI</sequence>
<dbReference type="GO" id="GO:0005765">
    <property type="term" value="C:lysosomal membrane"/>
    <property type="evidence" value="ECO:0007669"/>
    <property type="project" value="UniProtKB-SubCell"/>
</dbReference>
<feature type="compositionally biased region" description="Pro residues" evidence="8">
    <location>
        <begin position="1"/>
        <end position="21"/>
    </location>
</feature>
<dbReference type="InterPro" id="IPR006629">
    <property type="entry name" value="LITAF"/>
</dbReference>
<evidence type="ECO:0000256" key="3">
    <source>
        <dbReference type="ARBA" id="ARBA00004630"/>
    </source>
</evidence>
<dbReference type="GO" id="GO:0031902">
    <property type="term" value="C:late endosome membrane"/>
    <property type="evidence" value="ECO:0007669"/>
    <property type="project" value="UniProtKB-SubCell"/>
</dbReference>
<comment type="subcellular location">
    <subcellularLocation>
        <location evidence="2">Endosome membrane</location>
        <topology evidence="2">Peripheral membrane protein</topology>
    </subcellularLocation>
    <subcellularLocation>
        <location evidence="1">Late endosome membrane</location>
    </subcellularLocation>
    <subcellularLocation>
        <location evidence="3">Lysosome membrane</location>
        <topology evidence="3">Peripheral membrane protein</topology>
        <orientation evidence="3">Cytoplasmic side</orientation>
    </subcellularLocation>
</comment>
<evidence type="ECO:0000256" key="5">
    <source>
        <dbReference type="ARBA" id="ARBA00022723"/>
    </source>
</evidence>
<dbReference type="PANTHER" id="PTHR23292:SF6">
    <property type="entry name" value="FI16602P1-RELATED"/>
    <property type="match status" value="1"/>
</dbReference>
<dbReference type="InterPro" id="IPR037519">
    <property type="entry name" value="LITAF_fam"/>
</dbReference>
<feature type="region of interest" description="Disordered" evidence="8">
    <location>
        <begin position="1"/>
        <end position="25"/>
    </location>
</feature>
<dbReference type="RefSeq" id="XP_022341660.1">
    <property type="nucleotide sequence ID" value="XM_022485952.1"/>
</dbReference>
<evidence type="ECO:0000256" key="6">
    <source>
        <dbReference type="ARBA" id="ARBA00022833"/>
    </source>
</evidence>
<keyword evidence="7" id="KW-0472">Membrane</keyword>
<evidence type="ECO:0000259" key="9">
    <source>
        <dbReference type="PROSITE" id="PS51837"/>
    </source>
</evidence>
<evidence type="ECO:0000256" key="7">
    <source>
        <dbReference type="ARBA" id="ARBA00023136"/>
    </source>
</evidence>
<dbReference type="KEGG" id="cvn:111135679"/>
<proteinExistence type="inferred from homology"/>
<evidence type="ECO:0000313" key="11">
    <source>
        <dbReference type="RefSeq" id="XP_022341660.1"/>
    </source>
</evidence>
<dbReference type="Pfam" id="PF10601">
    <property type="entry name" value="zf-LITAF-like"/>
    <property type="match status" value="1"/>
</dbReference>
<dbReference type="GO" id="GO:0008270">
    <property type="term" value="F:zinc ion binding"/>
    <property type="evidence" value="ECO:0007669"/>
    <property type="project" value="TreeGrafter"/>
</dbReference>
<evidence type="ECO:0000256" key="1">
    <source>
        <dbReference type="ARBA" id="ARBA00004414"/>
    </source>
</evidence>
<dbReference type="Proteomes" id="UP000694844">
    <property type="component" value="Chromosome 5"/>
</dbReference>
<accession>A0A8B8EP05</accession>
<dbReference type="PANTHER" id="PTHR23292">
    <property type="entry name" value="LIPOPOLYSACCHARIDE-INDUCED TUMOR NECROSIS FACTOR-ALPHA FACTOR"/>
    <property type="match status" value="1"/>
</dbReference>
<evidence type="ECO:0000256" key="8">
    <source>
        <dbReference type="SAM" id="MobiDB-lite"/>
    </source>
</evidence>
<reference evidence="11" key="1">
    <citation type="submission" date="2025-08" db="UniProtKB">
        <authorList>
            <consortium name="RefSeq"/>
        </authorList>
    </citation>
    <scope>IDENTIFICATION</scope>
    <source>
        <tissue evidence="11">Whole sample</tissue>
    </source>
</reference>
<evidence type="ECO:0000313" key="10">
    <source>
        <dbReference type="Proteomes" id="UP000694844"/>
    </source>
</evidence>